<reference evidence="2" key="2">
    <citation type="submission" date="2015-06" db="UniProtKB">
        <authorList>
            <consortium name="EnsemblPlants"/>
        </authorList>
    </citation>
    <scope>IDENTIFICATION</scope>
</reference>
<dbReference type="AlphaFoldDB" id="A0A0E0MXQ9"/>
<feature type="compositionally biased region" description="Basic and acidic residues" evidence="1">
    <location>
        <begin position="1"/>
        <end position="20"/>
    </location>
</feature>
<proteinExistence type="predicted"/>
<name>A0A0E0MXQ9_ORYRU</name>
<protein>
    <recommendedName>
        <fullName evidence="4">BZIP domain-containing protein</fullName>
    </recommendedName>
</protein>
<dbReference type="STRING" id="4529.A0A0E0MXQ9"/>
<reference evidence="3" key="1">
    <citation type="submission" date="2013-06" db="EMBL/GenBank/DDBJ databases">
        <authorList>
            <person name="Zhao Q."/>
        </authorList>
    </citation>
    <scope>NUCLEOTIDE SEQUENCE</scope>
    <source>
        <strain evidence="3">cv. W1943</strain>
    </source>
</reference>
<dbReference type="EnsemblPlants" id="ORUFI01G21110.1">
    <property type="protein sequence ID" value="ORUFI01G21110.1"/>
    <property type="gene ID" value="ORUFI01G21110"/>
</dbReference>
<dbReference type="Proteomes" id="UP000008022">
    <property type="component" value="Unassembled WGS sequence"/>
</dbReference>
<evidence type="ECO:0000313" key="3">
    <source>
        <dbReference type="Proteomes" id="UP000008022"/>
    </source>
</evidence>
<organism evidence="2 3">
    <name type="scientific">Oryza rufipogon</name>
    <name type="common">Brownbeard rice</name>
    <name type="synonym">Asian wild rice</name>
    <dbReference type="NCBI Taxonomy" id="4529"/>
    <lineage>
        <taxon>Eukaryota</taxon>
        <taxon>Viridiplantae</taxon>
        <taxon>Streptophyta</taxon>
        <taxon>Embryophyta</taxon>
        <taxon>Tracheophyta</taxon>
        <taxon>Spermatophyta</taxon>
        <taxon>Magnoliopsida</taxon>
        <taxon>Liliopsida</taxon>
        <taxon>Poales</taxon>
        <taxon>Poaceae</taxon>
        <taxon>BOP clade</taxon>
        <taxon>Oryzoideae</taxon>
        <taxon>Oryzeae</taxon>
        <taxon>Oryzinae</taxon>
        <taxon>Oryza</taxon>
    </lineage>
</organism>
<dbReference type="Gramene" id="ORUFI01G21110.1">
    <property type="protein sequence ID" value="ORUFI01G21110.1"/>
    <property type="gene ID" value="ORUFI01G21110"/>
</dbReference>
<feature type="region of interest" description="Disordered" evidence="1">
    <location>
        <begin position="80"/>
        <end position="116"/>
    </location>
</feature>
<feature type="region of interest" description="Disordered" evidence="1">
    <location>
        <begin position="1"/>
        <end position="29"/>
    </location>
</feature>
<evidence type="ECO:0000313" key="2">
    <source>
        <dbReference type="EnsemblPlants" id="ORUFI01G21110.1"/>
    </source>
</evidence>
<evidence type="ECO:0000256" key="1">
    <source>
        <dbReference type="SAM" id="MobiDB-lite"/>
    </source>
</evidence>
<sequence length="116" mass="12971">MEEAGKRKREEYSSDSEQRSRSRARRRRRLAAQAAALRSENCAVEVAAREAVGRCAAVDAENELLRAREAELAARLRSLRDDLQAQRMQQQEALPSSSPPQPPPPPRPSTSVDLNH</sequence>
<feature type="compositionally biased region" description="Pro residues" evidence="1">
    <location>
        <begin position="97"/>
        <end position="108"/>
    </location>
</feature>
<keyword evidence="3" id="KW-1185">Reference proteome</keyword>
<evidence type="ECO:0008006" key="4">
    <source>
        <dbReference type="Google" id="ProtNLM"/>
    </source>
</evidence>
<dbReference type="HOGENOM" id="CLU_2188176_0_0_1"/>
<accession>A0A0E0MXQ9</accession>